<keyword evidence="4" id="KW-1185">Reference proteome</keyword>
<organism evidence="3 4">
    <name type="scientific">Paramecium pentaurelia</name>
    <dbReference type="NCBI Taxonomy" id="43138"/>
    <lineage>
        <taxon>Eukaryota</taxon>
        <taxon>Sar</taxon>
        <taxon>Alveolata</taxon>
        <taxon>Ciliophora</taxon>
        <taxon>Intramacronucleata</taxon>
        <taxon>Oligohymenophorea</taxon>
        <taxon>Peniculida</taxon>
        <taxon>Parameciidae</taxon>
        <taxon>Paramecium</taxon>
    </lineage>
</organism>
<sequence>MSSQQQQSQRQQRSVTNVNNVSFAGSQINNLKKSESSLSPMKNQEYNNKSKTQRVYKTQTMNTMNTIPTMTGIPNTFTVQQNCVAAQPLCMNIIVVSKEEIEMPWRLECEYLQSLITELQNKQQSKSVQIVEKTITDNSRVELLESQLKELRRQNESLQYELHISKINYEKELQRINGTFELRSAQVEDIAQKESEFYLIRIKLEDQISILENKIKQQDIQLRRSQDENFKLQQIISTRENEINSLRIQITQIQSNTNSSELIRIKELENQIRYLNSDIDNINAKLINSNNENQQLRIQLQNIDYKTDTKNNELILKLREYESRITMLTSEIERLIYSIKQKDIELDEWKTRYQQLEMSGSSVFQEKVEYLSQEVEVWKSKFIRANHEYNRCQEEISMLQAELESLKKQKKQELTITSRVVTKQATTQNSGYKQYQQ</sequence>
<feature type="coiled-coil region" evidence="1">
    <location>
        <begin position="201"/>
        <end position="228"/>
    </location>
</feature>
<reference evidence="3" key="1">
    <citation type="submission" date="2021-01" db="EMBL/GenBank/DDBJ databases">
        <authorList>
            <consortium name="Genoscope - CEA"/>
            <person name="William W."/>
        </authorList>
    </citation>
    <scope>NUCLEOTIDE SEQUENCE</scope>
</reference>
<feature type="coiled-coil region" evidence="1">
    <location>
        <begin position="265"/>
        <end position="416"/>
    </location>
</feature>
<evidence type="ECO:0000256" key="1">
    <source>
        <dbReference type="SAM" id="Coils"/>
    </source>
</evidence>
<dbReference type="EMBL" id="CAJJDO010000088">
    <property type="protein sequence ID" value="CAD8187056.1"/>
    <property type="molecule type" value="Genomic_DNA"/>
</dbReference>
<comment type="caution">
    <text evidence="3">The sequence shown here is derived from an EMBL/GenBank/DDBJ whole genome shotgun (WGS) entry which is preliminary data.</text>
</comment>
<feature type="region of interest" description="Disordered" evidence="2">
    <location>
        <begin position="1"/>
        <end position="54"/>
    </location>
</feature>
<feature type="compositionally biased region" description="Polar residues" evidence="2">
    <location>
        <begin position="15"/>
        <end position="54"/>
    </location>
</feature>
<dbReference type="AlphaFoldDB" id="A0A8S1WMT9"/>
<keyword evidence="1" id="KW-0175">Coiled coil</keyword>
<dbReference type="OrthoDB" id="295765at2759"/>
<proteinExistence type="predicted"/>
<protein>
    <submittedName>
        <fullName evidence="3">Uncharacterized protein</fullName>
    </submittedName>
</protein>
<evidence type="ECO:0000256" key="2">
    <source>
        <dbReference type="SAM" id="MobiDB-lite"/>
    </source>
</evidence>
<evidence type="ECO:0000313" key="4">
    <source>
        <dbReference type="Proteomes" id="UP000689195"/>
    </source>
</evidence>
<dbReference type="Proteomes" id="UP000689195">
    <property type="component" value="Unassembled WGS sequence"/>
</dbReference>
<accession>A0A8S1WMT9</accession>
<feature type="coiled-coil region" evidence="1">
    <location>
        <begin position="141"/>
        <end position="168"/>
    </location>
</feature>
<name>A0A8S1WMT9_9CILI</name>
<feature type="compositionally biased region" description="Low complexity" evidence="2">
    <location>
        <begin position="1"/>
        <end position="14"/>
    </location>
</feature>
<evidence type="ECO:0000313" key="3">
    <source>
        <dbReference type="EMBL" id="CAD8187056.1"/>
    </source>
</evidence>
<gene>
    <name evidence="3" type="ORF">PPENT_87.1.T0880125</name>
</gene>